<organism evidence="5 6">
    <name type="scientific">Trametes cubensis</name>
    <dbReference type="NCBI Taxonomy" id="1111947"/>
    <lineage>
        <taxon>Eukaryota</taxon>
        <taxon>Fungi</taxon>
        <taxon>Dikarya</taxon>
        <taxon>Basidiomycota</taxon>
        <taxon>Agaricomycotina</taxon>
        <taxon>Agaricomycetes</taxon>
        <taxon>Polyporales</taxon>
        <taxon>Polyporaceae</taxon>
        <taxon>Trametes</taxon>
    </lineage>
</organism>
<evidence type="ECO:0000256" key="2">
    <source>
        <dbReference type="SAM" id="MobiDB-lite"/>
    </source>
</evidence>
<gene>
    <name evidence="5" type="ORF">ONZ51_g7611</name>
</gene>
<dbReference type="InterPro" id="IPR001461">
    <property type="entry name" value="Aspartic_peptidase_A1"/>
</dbReference>
<keyword evidence="3" id="KW-0812">Transmembrane</keyword>
<dbReference type="EMBL" id="JAPEVG010000208">
    <property type="protein sequence ID" value="KAJ8473849.1"/>
    <property type="molecule type" value="Genomic_DNA"/>
</dbReference>
<evidence type="ECO:0000256" key="1">
    <source>
        <dbReference type="ARBA" id="ARBA00007447"/>
    </source>
</evidence>
<dbReference type="PRINTS" id="PR00792">
    <property type="entry name" value="PEPSIN"/>
</dbReference>
<dbReference type="Proteomes" id="UP001215151">
    <property type="component" value="Unassembled WGS sequence"/>
</dbReference>
<sequence>MHLPASTTPNTRAWKGKGKEQEHPRDLHPREEGTGGAAGIVLPIQLLQESDYQSVYVLPLNIGSSGNSFRLQVDTGSSDLWVASTSCSTSACNNVGGSRYNPSTSSPTGQTATVHYAEGEVDGPIVWDSVTLGGYNIDNQALIAAANVNSEPLSSSFNGVLGLALPLNSQIYQQIPSATSDVPDGAAFSSNLFGITPISTAPGARFFSIALERPGSDKVASTLGIGRHPSDLVPDPSKIQYSSIVQESVGPLFWQANVRAITVYVNGQPKPINLPLSSTGTNGQPSAILDTGVPLIVASQQIAYGIYGALGYEPASDGNFYIPCSQPLNISITLDDRSEMPLHPLDLTYFPPNEPSGETCIGAIQTPDHIGFQLTQADMVLGVPFLRNTYTVLAYDKPDADGTFPANAGSSRTDPRLGLLSLTDPATAAEEFHQVRVLKQPLGASAGAAQGPTKKGLSVGIEVLIGLLGFFGLCFVLFGARMAYVKRKWHRKGAAVAATGSGGNSKEGSYVLNELGYHPAPRKSHSSEPSEDELRVKRFEEYKRRRDLESSYTDDTALTRVESEHAKVDADEFGQLKAPQADDADPWEDTLVDTRRQSRPPPLALPSPPSPSLLADDMPTSRSARRSSYIASPGMHQRTPSGGPSSATPLLAHGRTQSTSNPRDSEDIAEFGMPWVPSGERDDEDRPRGERIDDALPAVAIALARRPATVVVVSARIIPLLPCTFAVKRSTAVVTVAAALAGPHTEFAAWT</sequence>
<dbReference type="PANTHER" id="PTHR47966">
    <property type="entry name" value="BETA-SITE APP-CLEAVING ENZYME, ISOFORM A-RELATED"/>
    <property type="match status" value="1"/>
</dbReference>
<comment type="similarity">
    <text evidence="1">Belongs to the peptidase A1 family.</text>
</comment>
<feature type="region of interest" description="Disordered" evidence="2">
    <location>
        <begin position="1"/>
        <end position="35"/>
    </location>
</feature>
<feature type="compositionally biased region" description="Polar residues" evidence="2">
    <location>
        <begin position="638"/>
        <end position="648"/>
    </location>
</feature>
<keyword evidence="3" id="KW-0472">Membrane</keyword>
<keyword evidence="6" id="KW-1185">Reference proteome</keyword>
<protein>
    <recommendedName>
        <fullName evidence="4">Peptidase A1 domain-containing protein</fullName>
    </recommendedName>
</protein>
<dbReference type="GO" id="GO:0006508">
    <property type="term" value="P:proteolysis"/>
    <property type="evidence" value="ECO:0007669"/>
    <property type="project" value="InterPro"/>
</dbReference>
<accession>A0AAD7TSD7</accession>
<dbReference type="InterPro" id="IPR021109">
    <property type="entry name" value="Peptidase_aspartic_dom_sf"/>
</dbReference>
<feature type="domain" description="Peptidase A1" evidence="4">
    <location>
        <begin position="56"/>
        <end position="403"/>
    </location>
</feature>
<dbReference type="PROSITE" id="PS51767">
    <property type="entry name" value="PEPTIDASE_A1"/>
    <property type="match status" value="1"/>
</dbReference>
<dbReference type="Pfam" id="PF00026">
    <property type="entry name" value="Asp"/>
    <property type="match status" value="1"/>
</dbReference>
<feature type="compositionally biased region" description="Polar residues" evidence="2">
    <location>
        <begin position="1"/>
        <end position="11"/>
    </location>
</feature>
<dbReference type="GO" id="GO:0004190">
    <property type="term" value="F:aspartic-type endopeptidase activity"/>
    <property type="evidence" value="ECO:0007669"/>
    <property type="project" value="InterPro"/>
</dbReference>
<dbReference type="AlphaFoldDB" id="A0AAD7TSD7"/>
<feature type="compositionally biased region" description="Pro residues" evidence="2">
    <location>
        <begin position="599"/>
        <end position="611"/>
    </location>
</feature>
<feature type="transmembrane region" description="Helical" evidence="3">
    <location>
        <begin position="463"/>
        <end position="484"/>
    </location>
</feature>
<dbReference type="Gene3D" id="2.40.70.10">
    <property type="entry name" value="Acid Proteases"/>
    <property type="match status" value="2"/>
</dbReference>
<reference evidence="5" key="1">
    <citation type="submission" date="2022-11" db="EMBL/GenBank/DDBJ databases">
        <title>Genome Sequence of Cubamyces cubensis.</title>
        <authorList>
            <person name="Buettner E."/>
        </authorList>
    </citation>
    <scope>NUCLEOTIDE SEQUENCE</scope>
    <source>
        <strain evidence="5">MPL-01</strain>
    </source>
</reference>
<name>A0AAD7TSD7_9APHY</name>
<evidence type="ECO:0000259" key="4">
    <source>
        <dbReference type="PROSITE" id="PS51767"/>
    </source>
</evidence>
<comment type="caution">
    <text evidence="5">The sequence shown here is derived from an EMBL/GenBank/DDBJ whole genome shotgun (WGS) entry which is preliminary data.</text>
</comment>
<dbReference type="InterPro" id="IPR033121">
    <property type="entry name" value="PEPTIDASE_A1"/>
</dbReference>
<proteinExistence type="inferred from homology"/>
<dbReference type="InterPro" id="IPR034164">
    <property type="entry name" value="Pepsin-like_dom"/>
</dbReference>
<evidence type="ECO:0000256" key="3">
    <source>
        <dbReference type="SAM" id="Phobius"/>
    </source>
</evidence>
<keyword evidence="3" id="KW-1133">Transmembrane helix</keyword>
<feature type="compositionally biased region" description="Basic and acidic residues" evidence="2">
    <location>
        <begin position="17"/>
        <end position="33"/>
    </location>
</feature>
<feature type="region of interest" description="Disordered" evidence="2">
    <location>
        <begin position="594"/>
        <end position="689"/>
    </location>
</feature>
<evidence type="ECO:0000313" key="6">
    <source>
        <dbReference type="Proteomes" id="UP001215151"/>
    </source>
</evidence>
<dbReference type="CDD" id="cd05471">
    <property type="entry name" value="pepsin_like"/>
    <property type="match status" value="1"/>
</dbReference>
<evidence type="ECO:0000313" key="5">
    <source>
        <dbReference type="EMBL" id="KAJ8473849.1"/>
    </source>
</evidence>
<dbReference type="SUPFAM" id="SSF50630">
    <property type="entry name" value="Acid proteases"/>
    <property type="match status" value="1"/>
</dbReference>
<dbReference type="PANTHER" id="PTHR47966:SF57">
    <property type="entry name" value="PEPTIDASE A1 DOMAIN-CONTAINING PROTEIN"/>
    <property type="match status" value="1"/>
</dbReference>